<accession>A0A2Z5J601</accession>
<evidence type="ECO:0000313" key="3">
    <source>
        <dbReference type="Proteomes" id="UP000252698"/>
    </source>
</evidence>
<proteinExistence type="predicted"/>
<dbReference type="KEGG" id="sata:C5746_00540"/>
<evidence type="ECO:0000313" key="2">
    <source>
        <dbReference type="EMBL" id="AXE82434.1"/>
    </source>
</evidence>
<name>A0A2Z5J601_STRAR</name>
<dbReference type="EMBL" id="CP027306">
    <property type="protein sequence ID" value="AXE82434.1"/>
    <property type="molecule type" value="Genomic_DNA"/>
</dbReference>
<dbReference type="RefSeq" id="WP_114242401.1">
    <property type="nucleotide sequence ID" value="NZ_CP027306.1"/>
</dbReference>
<organism evidence="1 3">
    <name type="scientific">Streptomyces atratus</name>
    <dbReference type="NCBI Taxonomy" id="1893"/>
    <lineage>
        <taxon>Bacteria</taxon>
        <taxon>Bacillati</taxon>
        <taxon>Actinomycetota</taxon>
        <taxon>Actinomycetes</taxon>
        <taxon>Kitasatosporales</taxon>
        <taxon>Streptomycetaceae</taxon>
        <taxon>Streptomyces</taxon>
    </lineage>
</organism>
<dbReference type="KEGG" id="sata:C5746_42695"/>
<dbReference type="GeneID" id="95524890"/>
<dbReference type="EMBL" id="CP027306">
    <property type="protein sequence ID" value="AXE75732.1"/>
    <property type="molecule type" value="Genomic_DNA"/>
</dbReference>
<gene>
    <name evidence="1" type="ORF">C5746_00540</name>
    <name evidence="2" type="ORF">C5746_42695</name>
</gene>
<dbReference type="AlphaFoldDB" id="A0A2Z5J601"/>
<sequence>MLALLTLSGCGGIDGKIANYDSVAVWPNANPIGSQPEQQLTTLTPITVDCYEPGKTDASGYGYGATYKISYDGGSGYIDASTSIMSDDGEVTPEMVSEC</sequence>
<protein>
    <submittedName>
        <fullName evidence="1">Uncharacterized protein</fullName>
    </submittedName>
</protein>
<evidence type="ECO:0000313" key="1">
    <source>
        <dbReference type="EMBL" id="AXE75732.1"/>
    </source>
</evidence>
<dbReference type="Proteomes" id="UP000252698">
    <property type="component" value="Chromosome"/>
</dbReference>
<reference evidence="1 3" key="1">
    <citation type="journal article" date="2018" name="Front. Microbiol.">
        <title>Genome Sequencing of Streptomyces atratus SCSIOZH16 and Activation Production of Nocardamine via Metabolic Engineering.</title>
        <authorList>
            <person name="Li Y."/>
            <person name="Zhang C."/>
            <person name="Liu C."/>
            <person name="Ju J."/>
            <person name="Ma J."/>
        </authorList>
    </citation>
    <scope>NUCLEOTIDE SEQUENCE [LARGE SCALE GENOMIC DNA]</scope>
    <source>
        <strain evidence="1 3">SCSIO_ZH16</strain>
    </source>
</reference>